<evidence type="ECO:0000313" key="2">
    <source>
        <dbReference type="Proteomes" id="UP000887565"/>
    </source>
</evidence>
<feature type="region of interest" description="Disordered" evidence="1">
    <location>
        <begin position="1"/>
        <end position="67"/>
    </location>
</feature>
<organism evidence="2 3">
    <name type="scientific">Romanomermis culicivorax</name>
    <name type="common">Nematode worm</name>
    <dbReference type="NCBI Taxonomy" id="13658"/>
    <lineage>
        <taxon>Eukaryota</taxon>
        <taxon>Metazoa</taxon>
        <taxon>Ecdysozoa</taxon>
        <taxon>Nematoda</taxon>
        <taxon>Enoplea</taxon>
        <taxon>Dorylaimia</taxon>
        <taxon>Mermithida</taxon>
        <taxon>Mermithoidea</taxon>
        <taxon>Mermithidae</taxon>
        <taxon>Romanomermis</taxon>
    </lineage>
</organism>
<keyword evidence="2" id="KW-1185">Reference proteome</keyword>
<dbReference type="Proteomes" id="UP000887565">
    <property type="component" value="Unplaced"/>
</dbReference>
<dbReference type="WBParaSite" id="nRc.2.0.1.t09914-RA">
    <property type="protein sequence ID" value="nRc.2.0.1.t09914-RA"/>
    <property type="gene ID" value="nRc.2.0.1.g09914"/>
</dbReference>
<evidence type="ECO:0000256" key="1">
    <source>
        <dbReference type="SAM" id="MobiDB-lite"/>
    </source>
</evidence>
<reference evidence="3" key="1">
    <citation type="submission" date="2022-11" db="UniProtKB">
        <authorList>
            <consortium name="WormBaseParasite"/>
        </authorList>
    </citation>
    <scope>IDENTIFICATION</scope>
</reference>
<sequence>MVEHPRKAAVTEPEADSGSNSDIGGNRRPQPLPEQLKPPRKTKPKVKLNSCNGSSEKLAGKQRCLNS</sequence>
<accession>A0A915I6Z9</accession>
<name>A0A915I6Z9_ROMCU</name>
<protein>
    <submittedName>
        <fullName evidence="3">Uncharacterized protein</fullName>
    </submittedName>
</protein>
<proteinExistence type="predicted"/>
<evidence type="ECO:0000313" key="3">
    <source>
        <dbReference type="WBParaSite" id="nRc.2.0.1.t09914-RA"/>
    </source>
</evidence>
<dbReference type="AlphaFoldDB" id="A0A915I6Z9"/>